<accession>A0A7T3REZ8</accession>
<dbReference type="Proteomes" id="UP000595224">
    <property type="component" value="Chromosome"/>
</dbReference>
<dbReference type="EMBL" id="CP064936">
    <property type="protein sequence ID" value="QQA01817.1"/>
    <property type="molecule type" value="Genomic_DNA"/>
</dbReference>
<feature type="chain" id="PRO_5032275292" description="Peptidase M30" evidence="1">
    <location>
        <begin position="24"/>
        <end position="533"/>
    </location>
</feature>
<evidence type="ECO:0000313" key="3">
    <source>
        <dbReference type="Proteomes" id="UP000595224"/>
    </source>
</evidence>
<keyword evidence="1" id="KW-0732">Signal</keyword>
<reference evidence="2 3" key="1">
    <citation type="submission" date="2020-11" db="EMBL/GenBank/DDBJ databases">
        <title>Treponema Peruensis nv. sp., first commensal Treponema isolated from human feces.</title>
        <authorList>
            <person name="Belkhou C."/>
            <person name="Raes J."/>
        </authorList>
    </citation>
    <scope>NUCLEOTIDE SEQUENCE [LARGE SCALE GENOMIC DNA]</scope>
    <source>
        <strain evidence="2 3">RCC2812</strain>
    </source>
</reference>
<evidence type="ECO:0008006" key="4">
    <source>
        <dbReference type="Google" id="ProtNLM"/>
    </source>
</evidence>
<sequence>MNVISLKLKVVFCLSAVFFLFSCKNPFDLTEETDTPADCEVVIGDEMIYGKEFSFSSLYTSQARAAAVPEENMIEMAYFSVCPTSADSVMLVNDTFGYLNPAEMNKEIIQTCDADTIVFKKDVSGQIENYNPDDLLNLGIKYYYIDTKENVENYKELLENLEVIEEFSMPEEEVLETSDEESVESARWIFSKVFSKYSIRGKVYYNIEGCELPAYGLKISREGNYKSNTDINGNFSLGSKRNCWGLCWIYANYENSACTLSNVLNITASTLLKVDWPSKLTNVTIKADSGYAKTKMAVCNELLTRYNEETKTHGRIPQARVWTTQAGNGISSAPCFQYLLGIKLPDIFLSNCSRASYNNLCTLHHEYTHYLHNVYCENKNNFWNSVIFSEIGSTLSNISVDLVNAIFSNADFEKKYPTGYDFSNKYVCFTENLAEWYSYNGLSKGPFGKKANLGLTARDINRLNIYVNQGVFKNLIYQNVCSATDIILLIDKYDITTFNDFYKILLRIYPTRKTTIVNTFKSYYIPYGNEIEY</sequence>
<dbReference type="RefSeq" id="WP_198443353.1">
    <property type="nucleotide sequence ID" value="NZ_CBCSHE010000002.1"/>
</dbReference>
<name>A0A7T3REZ8_9SPIR</name>
<gene>
    <name evidence="2" type="ORF">IWA51_04210</name>
</gene>
<dbReference type="KEGG" id="tper:IWA51_04210"/>
<proteinExistence type="predicted"/>
<evidence type="ECO:0000313" key="2">
    <source>
        <dbReference type="EMBL" id="QQA01817.1"/>
    </source>
</evidence>
<keyword evidence="3" id="KW-1185">Reference proteome</keyword>
<organism evidence="2 3">
    <name type="scientific">Treponema peruense</name>
    <dbReference type="NCBI Taxonomy" id="2787628"/>
    <lineage>
        <taxon>Bacteria</taxon>
        <taxon>Pseudomonadati</taxon>
        <taxon>Spirochaetota</taxon>
        <taxon>Spirochaetia</taxon>
        <taxon>Spirochaetales</taxon>
        <taxon>Treponemataceae</taxon>
        <taxon>Treponema</taxon>
    </lineage>
</organism>
<feature type="signal peptide" evidence="1">
    <location>
        <begin position="1"/>
        <end position="23"/>
    </location>
</feature>
<protein>
    <recommendedName>
        <fullName evidence="4">Peptidase M30</fullName>
    </recommendedName>
</protein>
<evidence type="ECO:0000256" key="1">
    <source>
        <dbReference type="SAM" id="SignalP"/>
    </source>
</evidence>
<dbReference type="AlphaFoldDB" id="A0A7T3REZ8"/>
<dbReference type="PROSITE" id="PS51257">
    <property type="entry name" value="PROKAR_LIPOPROTEIN"/>
    <property type="match status" value="1"/>
</dbReference>